<sequence>MARASSIRNDPSLRGRPRRQDLEHRHHKLLETAMGLFIENGLAVTMDTIASAANVSKRTLYASYPDKISLFLAVLEWLSSEGTKAALSLPPDMPLVPALVRYGEALFDHYSAPRTAAFLRLMQKEKERVPDLERMMREEVVRDQVMPLVHYLEAQFPETPDDRRLFVAARMHVRNVIGEISDAYADGRVPDAIASRGFLQSSAEILSLGILRNGLTEQSDV</sequence>
<evidence type="ECO:0000259" key="6">
    <source>
        <dbReference type="PROSITE" id="PS50977"/>
    </source>
</evidence>
<evidence type="ECO:0000256" key="4">
    <source>
        <dbReference type="PROSITE-ProRule" id="PRU00335"/>
    </source>
</evidence>
<dbReference type="SUPFAM" id="SSF46689">
    <property type="entry name" value="Homeodomain-like"/>
    <property type="match status" value="1"/>
</dbReference>
<dbReference type="PANTHER" id="PTHR30055:SF234">
    <property type="entry name" value="HTH-TYPE TRANSCRIPTIONAL REGULATOR BETI"/>
    <property type="match status" value="1"/>
</dbReference>
<comment type="caution">
    <text evidence="7">The sequence shown here is derived from an EMBL/GenBank/DDBJ whole genome shotgun (WGS) entry which is preliminary data.</text>
</comment>
<organism evidence="7 8">
    <name type="scientific">Sphingobium agri</name>
    <dbReference type="NCBI Taxonomy" id="2933566"/>
    <lineage>
        <taxon>Bacteria</taxon>
        <taxon>Pseudomonadati</taxon>
        <taxon>Pseudomonadota</taxon>
        <taxon>Alphaproteobacteria</taxon>
        <taxon>Sphingomonadales</taxon>
        <taxon>Sphingomonadaceae</taxon>
        <taxon>Sphingobium</taxon>
    </lineage>
</organism>
<dbReference type="Pfam" id="PF00440">
    <property type="entry name" value="TetR_N"/>
    <property type="match status" value="1"/>
</dbReference>
<dbReference type="InterPro" id="IPR050109">
    <property type="entry name" value="HTH-type_TetR-like_transc_reg"/>
</dbReference>
<dbReference type="InterPro" id="IPR009057">
    <property type="entry name" value="Homeodomain-like_sf"/>
</dbReference>
<feature type="DNA-binding region" description="H-T-H motif" evidence="4">
    <location>
        <begin position="45"/>
        <end position="64"/>
    </location>
</feature>
<keyword evidence="2 4" id="KW-0238">DNA-binding</keyword>
<evidence type="ECO:0000313" key="7">
    <source>
        <dbReference type="EMBL" id="MCK0532566.1"/>
    </source>
</evidence>
<evidence type="ECO:0000256" key="3">
    <source>
        <dbReference type="ARBA" id="ARBA00023163"/>
    </source>
</evidence>
<reference evidence="7 8" key="1">
    <citation type="submission" date="2022-04" db="EMBL/GenBank/DDBJ databases">
        <authorList>
            <person name="Huq M.A."/>
        </authorList>
    </citation>
    <scope>NUCLEOTIDE SEQUENCE [LARGE SCALE GENOMIC DNA]</scope>
    <source>
        <strain evidence="7 8">MAH-33</strain>
    </source>
</reference>
<dbReference type="Proteomes" id="UP001203512">
    <property type="component" value="Unassembled WGS sequence"/>
</dbReference>
<dbReference type="InterPro" id="IPR001647">
    <property type="entry name" value="HTH_TetR"/>
</dbReference>
<dbReference type="Gene3D" id="1.10.357.10">
    <property type="entry name" value="Tetracycline Repressor, domain 2"/>
    <property type="match status" value="1"/>
</dbReference>
<name>A0ABT0DZL6_9SPHN</name>
<protein>
    <submittedName>
        <fullName evidence="7">TetR/AcrR family transcriptional regulator</fullName>
    </submittedName>
</protein>
<evidence type="ECO:0000256" key="5">
    <source>
        <dbReference type="SAM" id="MobiDB-lite"/>
    </source>
</evidence>
<dbReference type="EMBL" id="JALKHS010000010">
    <property type="protein sequence ID" value="MCK0532566.1"/>
    <property type="molecule type" value="Genomic_DNA"/>
</dbReference>
<evidence type="ECO:0000256" key="1">
    <source>
        <dbReference type="ARBA" id="ARBA00023015"/>
    </source>
</evidence>
<proteinExistence type="predicted"/>
<feature type="region of interest" description="Disordered" evidence="5">
    <location>
        <begin position="1"/>
        <end position="22"/>
    </location>
</feature>
<accession>A0ABT0DZL6</accession>
<dbReference type="PANTHER" id="PTHR30055">
    <property type="entry name" value="HTH-TYPE TRANSCRIPTIONAL REGULATOR RUTR"/>
    <property type="match status" value="1"/>
</dbReference>
<feature type="domain" description="HTH tetR-type" evidence="6">
    <location>
        <begin position="23"/>
        <end position="82"/>
    </location>
</feature>
<gene>
    <name evidence="7" type="ORF">MU848_13325</name>
</gene>
<dbReference type="RefSeq" id="WP_281494448.1">
    <property type="nucleotide sequence ID" value="NZ_JALKHS010000010.1"/>
</dbReference>
<evidence type="ECO:0000313" key="8">
    <source>
        <dbReference type="Proteomes" id="UP001203512"/>
    </source>
</evidence>
<dbReference type="PRINTS" id="PR00455">
    <property type="entry name" value="HTHTETR"/>
</dbReference>
<dbReference type="PROSITE" id="PS50977">
    <property type="entry name" value="HTH_TETR_2"/>
    <property type="match status" value="1"/>
</dbReference>
<evidence type="ECO:0000256" key="2">
    <source>
        <dbReference type="ARBA" id="ARBA00023125"/>
    </source>
</evidence>
<keyword evidence="8" id="KW-1185">Reference proteome</keyword>
<keyword evidence="1" id="KW-0805">Transcription regulation</keyword>
<keyword evidence="3" id="KW-0804">Transcription</keyword>